<evidence type="ECO:0000313" key="1">
    <source>
        <dbReference type="EMBL" id="KAK5092935.1"/>
    </source>
</evidence>
<comment type="caution">
    <text evidence="1">The sequence shown here is derived from an EMBL/GenBank/DDBJ whole genome shotgun (WGS) entry which is preliminary data.</text>
</comment>
<dbReference type="Proteomes" id="UP001345013">
    <property type="component" value="Unassembled WGS sequence"/>
</dbReference>
<gene>
    <name evidence="1" type="ORF">LTR24_004730</name>
</gene>
<protein>
    <submittedName>
        <fullName evidence="1">Uncharacterized protein</fullName>
    </submittedName>
</protein>
<accession>A0ABR0KBH3</accession>
<reference evidence="1 2" key="1">
    <citation type="submission" date="2023-08" db="EMBL/GenBank/DDBJ databases">
        <title>Black Yeasts Isolated from many extreme environments.</title>
        <authorList>
            <person name="Coleine C."/>
            <person name="Stajich J.E."/>
            <person name="Selbmann L."/>
        </authorList>
    </citation>
    <scope>NUCLEOTIDE SEQUENCE [LARGE SCALE GENOMIC DNA]</scope>
    <source>
        <strain evidence="1 2">CCFEE 5885</strain>
    </source>
</reference>
<keyword evidence="2" id="KW-1185">Reference proteome</keyword>
<dbReference type="EMBL" id="JAVRRG010000050">
    <property type="protein sequence ID" value="KAK5092935.1"/>
    <property type="molecule type" value="Genomic_DNA"/>
</dbReference>
<proteinExistence type="predicted"/>
<organism evidence="1 2">
    <name type="scientific">Lithohypha guttulata</name>
    <dbReference type="NCBI Taxonomy" id="1690604"/>
    <lineage>
        <taxon>Eukaryota</taxon>
        <taxon>Fungi</taxon>
        <taxon>Dikarya</taxon>
        <taxon>Ascomycota</taxon>
        <taxon>Pezizomycotina</taxon>
        <taxon>Eurotiomycetes</taxon>
        <taxon>Chaetothyriomycetidae</taxon>
        <taxon>Chaetothyriales</taxon>
        <taxon>Trichomeriaceae</taxon>
        <taxon>Lithohypha</taxon>
    </lineage>
</organism>
<name>A0ABR0KBH3_9EURO</name>
<evidence type="ECO:0000313" key="2">
    <source>
        <dbReference type="Proteomes" id="UP001345013"/>
    </source>
</evidence>
<sequence length="244" mass="28099">MERFTFLALPQEIQDMIYREYYQSAELVIPDFVTTLYGTDPVLNCRNLPNIAIESVCQRTLRDARAIREQVFTRTLKVDPCSRQSVLQVLNNPRYAWVVSRIQSVIFTSITSIGRRPVWDDLLYNLPELRRIRVEADVLRQSPIPTRTLAKRIENDPSHWNLAIINGNIKAFSLSNLCALLERRFGQDYEIVVKESSSCLPLVGEPSTYVAHTVVYEFKRERARIISTETNARGFGMLDDLTSV</sequence>